<reference evidence="1 2" key="1">
    <citation type="submission" date="2022-09" db="EMBL/GenBank/DDBJ databases">
        <authorList>
            <person name="Palmer J.M."/>
        </authorList>
    </citation>
    <scope>NUCLEOTIDE SEQUENCE [LARGE SCALE GENOMIC DNA]</scope>
    <source>
        <strain evidence="1 2">DSM 7382</strain>
    </source>
</reference>
<evidence type="ECO:0000313" key="2">
    <source>
        <dbReference type="Proteomes" id="UP001385951"/>
    </source>
</evidence>
<accession>A0AAW0FWS7</accession>
<dbReference type="AlphaFoldDB" id="A0AAW0FWS7"/>
<name>A0AAW0FWS7_9APHY</name>
<dbReference type="EMBL" id="JASBNA010000019">
    <property type="protein sequence ID" value="KAK7685650.1"/>
    <property type="molecule type" value="Genomic_DNA"/>
</dbReference>
<gene>
    <name evidence="1" type="ORF">QCA50_010994</name>
</gene>
<proteinExistence type="predicted"/>
<dbReference type="Proteomes" id="UP001385951">
    <property type="component" value="Unassembled WGS sequence"/>
</dbReference>
<protein>
    <submittedName>
        <fullName evidence="1">Uncharacterized protein</fullName>
    </submittedName>
</protein>
<evidence type="ECO:0000313" key="1">
    <source>
        <dbReference type="EMBL" id="KAK7685650.1"/>
    </source>
</evidence>
<comment type="caution">
    <text evidence="1">The sequence shown here is derived from an EMBL/GenBank/DDBJ whole genome shotgun (WGS) entry which is preliminary data.</text>
</comment>
<keyword evidence="2" id="KW-1185">Reference proteome</keyword>
<sequence length="65" mass="7090">MDAICGNSNLLKDSSAFLDALKNAVNDPEIVAFSNVTARHIRDLGIDQEDIVLDRALFSSIQKCP</sequence>
<organism evidence="1 2">
    <name type="scientific">Cerrena zonata</name>
    <dbReference type="NCBI Taxonomy" id="2478898"/>
    <lineage>
        <taxon>Eukaryota</taxon>
        <taxon>Fungi</taxon>
        <taxon>Dikarya</taxon>
        <taxon>Basidiomycota</taxon>
        <taxon>Agaricomycotina</taxon>
        <taxon>Agaricomycetes</taxon>
        <taxon>Polyporales</taxon>
        <taxon>Cerrenaceae</taxon>
        <taxon>Cerrena</taxon>
    </lineage>
</organism>